<dbReference type="SUPFAM" id="SSF46894">
    <property type="entry name" value="C-terminal effector domain of the bipartite response regulators"/>
    <property type="match status" value="1"/>
</dbReference>
<dbReference type="InterPro" id="IPR000792">
    <property type="entry name" value="Tscrpt_reg_LuxR_C"/>
</dbReference>
<protein>
    <recommendedName>
        <fullName evidence="1">HTH luxR-type domain-containing protein</fullName>
    </recommendedName>
</protein>
<dbReference type="PROSITE" id="PS50043">
    <property type="entry name" value="HTH_LUXR_2"/>
    <property type="match status" value="1"/>
</dbReference>
<dbReference type="RefSeq" id="WP_203910734.1">
    <property type="nucleotide sequence ID" value="NZ_BONY01000031.1"/>
</dbReference>
<dbReference type="GO" id="GO:0003677">
    <property type="term" value="F:DNA binding"/>
    <property type="evidence" value="ECO:0007669"/>
    <property type="project" value="InterPro"/>
</dbReference>
<reference evidence="2" key="1">
    <citation type="submission" date="2021-01" db="EMBL/GenBank/DDBJ databases">
        <title>Whole genome shotgun sequence of Rhizocola hellebori NBRC 109834.</title>
        <authorList>
            <person name="Komaki H."/>
            <person name="Tamura T."/>
        </authorList>
    </citation>
    <scope>NUCLEOTIDE SEQUENCE</scope>
    <source>
        <strain evidence="2">NBRC 109834</strain>
    </source>
</reference>
<sequence length="327" mass="35555">MFETFGISDLAESGYRLLLADPSLDPAGLERALGGGAKAALAELAERGLVARREADGPRFRVEPPERALELLIAREEAAIQARRAALAELRHGVGEMVAEYVNGRSHAFDGLIEQVVGDDAVRSRLYQLAVGARREVWTTNPGPAPSARALAASRAMDELTRARGVRSRSIFSAEVLPSEPMRAYLGEVVAAGDEVRVHADPPVLLFVVDAEVAVVPADIRSPGRAALVVHSPALVQPLMAFYHQLWQASRPFDPLGEVGDVEEERLRRIVAMLAQGHKDESIGRRLDLSVRTVRRLISVAVERLAAESRFQAGVHAVRRGWIPADE</sequence>
<dbReference type="Gene3D" id="1.10.10.10">
    <property type="entry name" value="Winged helix-like DNA-binding domain superfamily/Winged helix DNA-binding domain"/>
    <property type="match status" value="1"/>
</dbReference>
<feature type="domain" description="HTH luxR-type" evidence="1">
    <location>
        <begin position="263"/>
        <end position="321"/>
    </location>
</feature>
<dbReference type="EMBL" id="BONY01000031">
    <property type="protein sequence ID" value="GIH06927.1"/>
    <property type="molecule type" value="Genomic_DNA"/>
</dbReference>
<organism evidence="2 3">
    <name type="scientific">Rhizocola hellebori</name>
    <dbReference type="NCBI Taxonomy" id="1392758"/>
    <lineage>
        <taxon>Bacteria</taxon>
        <taxon>Bacillati</taxon>
        <taxon>Actinomycetota</taxon>
        <taxon>Actinomycetes</taxon>
        <taxon>Micromonosporales</taxon>
        <taxon>Micromonosporaceae</taxon>
        <taxon>Rhizocola</taxon>
    </lineage>
</organism>
<evidence type="ECO:0000259" key="1">
    <source>
        <dbReference type="PROSITE" id="PS50043"/>
    </source>
</evidence>
<dbReference type="Proteomes" id="UP000612899">
    <property type="component" value="Unassembled WGS sequence"/>
</dbReference>
<accession>A0A8J3VI39</accession>
<dbReference type="PANTHER" id="PTHR34293">
    <property type="entry name" value="HTH-TYPE TRANSCRIPTIONAL REGULATOR TRMBL2"/>
    <property type="match status" value="1"/>
</dbReference>
<keyword evidence="3" id="KW-1185">Reference proteome</keyword>
<comment type="caution">
    <text evidence="2">The sequence shown here is derived from an EMBL/GenBank/DDBJ whole genome shotgun (WGS) entry which is preliminary data.</text>
</comment>
<proteinExistence type="predicted"/>
<dbReference type="InterPro" id="IPR016032">
    <property type="entry name" value="Sig_transdc_resp-reg_C-effctor"/>
</dbReference>
<evidence type="ECO:0000313" key="3">
    <source>
        <dbReference type="Proteomes" id="UP000612899"/>
    </source>
</evidence>
<dbReference type="GO" id="GO:0006355">
    <property type="term" value="P:regulation of DNA-templated transcription"/>
    <property type="evidence" value="ECO:0007669"/>
    <property type="project" value="InterPro"/>
</dbReference>
<evidence type="ECO:0000313" key="2">
    <source>
        <dbReference type="EMBL" id="GIH06927.1"/>
    </source>
</evidence>
<gene>
    <name evidence="2" type="ORF">Rhe02_49940</name>
</gene>
<dbReference type="InterPro" id="IPR051797">
    <property type="entry name" value="TrmB-like"/>
</dbReference>
<dbReference type="PANTHER" id="PTHR34293:SF1">
    <property type="entry name" value="HTH-TYPE TRANSCRIPTIONAL REGULATOR TRMBL2"/>
    <property type="match status" value="1"/>
</dbReference>
<name>A0A8J3VI39_9ACTN</name>
<dbReference type="InterPro" id="IPR036388">
    <property type="entry name" value="WH-like_DNA-bd_sf"/>
</dbReference>
<dbReference type="SMART" id="SM00421">
    <property type="entry name" value="HTH_LUXR"/>
    <property type="match status" value="1"/>
</dbReference>
<dbReference type="AlphaFoldDB" id="A0A8J3VI39"/>